<dbReference type="AlphaFoldDB" id="A0A4X2LT60"/>
<accession>A0A4X2LT60</accession>
<sequence length="85" mass="9832">MQGWFNIRKTISVIDHINNKSNRNHMNISIDEEKIFDKIQHLFLLKTVESIGINGVFLKMVSSIYLKLSANIICKGDKLEAFPIR</sequence>
<evidence type="ECO:0008006" key="3">
    <source>
        <dbReference type="Google" id="ProtNLM"/>
    </source>
</evidence>
<keyword evidence="2" id="KW-1185">Reference proteome</keyword>
<dbReference type="Proteomes" id="UP000314987">
    <property type="component" value="Unassembled WGS sequence"/>
</dbReference>
<dbReference type="STRING" id="29139.ENSVURP00010024871"/>
<dbReference type="GeneTree" id="ENSGT00940000153064"/>
<dbReference type="PANTHER" id="PTHR19446">
    <property type="entry name" value="REVERSE TRANSCRIPTASES"/>
    <property type="match status" value="1"/>
</dbReference>
<dbReference type="OMA" id="VIDFIWK"/>
<reference evidence="2" key="1">
    <citation type="submission" date="2018-12" db="EMBL/GenBank/DDBJ databases">
        <authorList>
            <person name="Yazar S."/>
        </authorList>
    </citation>
    <scope>NUCLEOTIDE SEQUENCE [LARGE SCALE GENOMIC DNA]</scope>
</reference>
<reference evidence="1" key="3">
    <citation type="submission" date="2025-09" db="UniProtKB">
        <authorList>
            <consortium name="Ensembl"/>
        </authorList>
    </citation>
    <scope>IDENTIFICATION</scope>
</reference>
<protein>
    <recommendedName>
        <fullName evidence="3">Reverse transcriptase domain-containing protein</fullName>
    </recommendedName>
</protein>
<name>A0A4X2LT60_VOMUR</name>
<reference evidence="1" key="2">
    <citation type="submission" date="2025-08" db="UniProtKB">
        <authorList>
            <consortium name="Ensembl"/>
        </authorList>
    </citation>
    <scope>IDENTIFICATION</scope>
</reference>
<evidence type="ECO:0000313" key="2">
    <source>
        <dbReference type="Proteomes" id="UP000314987"/>
    </source>
</evidence>
<evidence type="ECO:0000313" key="1">
    <source>
        <dbReference type="Ensembl" id="ENSVURP00010024871.1"/>
    </source>
</evidence>
<organism evidence="1 2">
    <name type="scientific">Vombatus ursinus</name>
    <name type="common">Common wombat</name>
    <dbReference type="NCBI Taxonomy" id="29139"/>
    <lineage>
        <taxon>Eukaryota</taxon>
        <taxon>Metazoa</taxon>
        <taxon>Chordata</taxon>
        <taxon>Craniata</taxon>
        <taxon>Vertebrata</taxon>
        <taxon>Euteleostomi</taxon>
        <taxon>Mammalia</taxon>
        <taxon>Metatheria</taxon>
        <taxon>Diprotodontia</taxon>
        <taxon>Vombatidae</taxon>
        <taxon>Vombatus</taxon>
    </lineage>
</organism>
<dbReference type="Ensembl" id="ENSVURT00010028315.1">
    <property type="protein sequence ID" value="ENSVURP00010024871.1"/>
    <property type="gene ID" value="ENSVURG00010019054.1"/>
</dbReference>
<proteinExistence type="predicted"/>